<evidence type="ECO:0000313" key="4">
    <source>
        <dbReference type="EMBL" id="MBF4765311.1"/>
    </source>
</evidence>
<feature type="compositionally biased region" description="Basic and acidic residues" evidence="2">
    <location>
        <begin position="178"/>
        <end position="188"/>
    </location>
</feature>
<gene>
    <name evidence="4" type="ORF">ISU07_19430</name>
</gene>
<dbReference type="AlphaFoldDB" id="A0A930YEE8"/>
<evidence type="ECO:0000313" key="5">
    <source>
        <dbReference type="Proteomes" id="UP000640489"/>
    </source>
</evidence>
<evidence type="ECO:0000256" key="2">
    <source>
        <dbReference type="SAM" id="MobiDB-lite"/>
    </source>
</evidence>
<dbReference type="RefSeq" id="WP_194708491.1">
    <property type="nucleotide sequence ID" value="NZ_JADKPN010000014.1"/>
</dbReference>
<dbReference type="Pfam" id="PF00498">
    <property type="entry name" value="FHA"/>
    <property type="match status" value="1"/>
</dbReference>
<comment type="caution">
    <text evidence="4">The sequence shown here is derived from an EMBL/GenBank/DDBJ whole genome shotgun (WGS) entry which is preliminary data.</text>
</comment>
<feature type="domain" description="FHA" evidence="3">
    <location>
        <begin position="311"/>
        <end position="367"/>
    </location>
</feature>
<protein>
    <submittedName>
        <fullName evidence="4">FHA domain-containing protein</fullName>
    </submittedName>
</protein>
<keyword evidence="5" id="KW-1185">Reference proteome</keyword>
<dbReference type="Gene3D" id="2.60.200.20">
    <property type="match status" value="1"/>
</dbReference>
<dbReference type="InterPro" id="IPR008984">
    <property type="entry name" value="SMAD_FHA_dom_sf"/>
</dbReference>
<keyword evidence="1" id="KW-0597">Phosphoprotein</keyword>
<dbReference type="Proteomes" id="UP000640489">
    <property type="component" value="Unassembled WGS sequence"/>
</dbReference>
<feature type="region of interest" description="Disordered" evidence="2">
    <location>
        <begin position="153"/>
        <end position="188"/>
    </location>
</feature>
<accession>A0A930YEE8</accession>
<dbReference type="PROSITE" id="PS50006">
    <property type="entry name" value="FHA_DOMAIN"/>
    <property type="match status" value="1"/>
</dbReference>
<dbReference type="InterPro" id="IPR000253">
    <property type="entry name" value="FHA_dom"/>
</dbReference>
<dbReference type="SUPFAM" id="SSF49879">
    <property type="entry name" value="SMAD/FHA domain"/>
    <property type="match status" value="1"/>
</dbReference>
<feature type="region of interest" description="Disordered" evidence="2">
    <location>
        <begin position="201"/>
        <end position="241"/>
    </location>
</feature>
<dbReference type="CDD" id="cd00060">
    <property type="entry name" value="FHA"/>
    <property type="match status" value="1"/>
</dbReference>
<sequence>MVTPDVWYVAGDGLLVGADRRWLLLGDTPDDAFVTSLWETITGSGVDRVLGLLESHYGGDLPSLAMTGSGREITRGKGEVTTDRVGVMLSLGSGSAVSGKRRPFRGGVVGAALVEIPADVPAARDEGRGLIDGIPQEVLDSVGPDVPIRARLTTSAEPASPGPTGPVAREAEQPSARHAAEPDDLHQTGHRLEPVDAAVTGPIGLTREPPEPMTGSATAAGGDRGQTVVRSRSEGPPVPVPEPEFELLREHTHETVMATYCPQGHVNPPYAPTCRVCSQPIARQDPMRAPRPLLGRLRLPTGETVPFDRGVVLGRKPVPVNPHAPLPHLVAVPQEAGFVSRMHLQIELDGWLVICRDLGSRGGTTLTMPGRPPERLRPMEPHVLEPGCRVSLADQYEVAYEVVP</sequence>
<reference evidence="4" key="1">
    <citation type="submission" date="2020-11" db="EMBL/GenBank/DDBJ databases">
        <title>Nocardioides sp. nov., isolated from Soil of Cynanchum wilfordii Hemsley rhizosphere.</title>
        <authorList>
            <person name="Lee J.-S."/>
            <person name="Suh M.K."/>
            <person name="Kim J.-S."/>
        </authorList>
    </citation>
    <scope>NUCLEOTIDE SEQUENCE</scope>
    <source>
        <strain evidence="4">KCTC 19275</strain>
    </source>
</reference>
<proteinExistence type="predicted"/>
<dbReference type="EMBL" id="JADKPN010000014">
    <property type="protein sequence ID" value="MBF4765311.1"/>
    <property type="molecule type" value="Genomic_DNA"/>
</dbReference>
<organism evidence="4 5">
    <name type="scientific">Nocardioides islandensis</name>
    <dbReference type="NCBI Taxonomy" id="433663"/>
    <lineage>
        <taxon>Bacteria</taxon>
        <taxon>Bacillati</taxon>
        <taxon>Actinomycetota</taxon>
        <taxon>Actinomycetes</taxon>
        <taxon>Propionibacteriales</taxon>
        <taxon>Nocardioidaceae</taxon>
        <taxon>Nocardioides</taxon>
    </lineage>
</organism>
<name>A0A930YEE8_9ACTN</name>
<evidence type="ECO:0000256" key="1">
    <source>
        <dbReference type="ARBA" id="ARBA00022553"/>
    </source>
</evidence>
<evidence type="ECO:0000259" key="3">
    <source>
        <dbReference type="PROSITE" id="PS50006"/>
    </source>
</evidence>